<name>A0A9P4MA08_9PEZI</name>
<dbReference type="Proteomes" id="UP000799772">
    <property type="component" value="Unassembled WGS sequence"/>
</dbReference>
<reference evidence="2" key="1">
    <citation type="journal article" date="2020" name="Stud. Mycol.">
        <title>101 Dothideomycetes genomes: a test case for predicting lifestyles and emergence of pathogens.</title>
        <authorList>
            <person name="Haridas S."/>
            <person name="Albert R."/>
            <person name="Binder M."/>
            <person name="Bloem J."/>
            <person name="Labutti K."/>
            <person name="Salamov A."/>
            <person name="Andreopoulos B."/>
            <person name="Baker S."/>
            <person name="Barry K."/>
            <person name="Bills G."/>
            <person name="Bluhm B."/>
            <person name="Cannon C."/>
            <person name="Castanera R."/>
            <person name="Culley D."/>
            <person name="Daum C."/>
            <person name="Ezra D."/>
            <person name="Gonzalez J."/>
            <person name="Henrissat B."/>
            <person name="Kuo A."/>
            <person name="Liang C."/>
            <person name="Lipzen A."/>
            <person name="Lutzoni F."/>
            <person name="Magnuson J."/>
            <person name="Mondo S."/>
            <person name="Nolan M."/>
            <person name="Ohm R."/>
            <person name="Pangilinan J."/>
            <person name="Park H.-J."/>
            <person name="Ramirez L."/>
            <person name="Alfaro M."/>
            <person name="Sun H."/>
            <person name="Tritt A."/>
            <person name="Yoshinaga Y."/>
            <person name="Zwiers L.-H."/>
            <person name="Turgeon B."/>
            <person name="Goodwin S."/>
            <person name="Spatafora J."/>
            <person name="Crous P."/>
            <person name="Grigoriev I."/>
        </authorList>
    </citation>
    <scope>NUCLEOTIDE SEQUENCE</scope>
    <source>
        <strain evidence="2">CBS 133067</strain>
    </source>
</reference>
<gene>
    <name evidence="2" type="ORF">NA57DRAFT_55845</name>
</gene>
<comment type="caution">
    <text evidence="2">The sequence shown here is derived from an EMBL/GenBank/DDBJ whole genome shotgun (WGS) entry which is preliminary data.</text>
</comment>
<dbReference type="AlphaFoldDB" id="A0A9P4MA08"/>
<sequence length="292" mass="33168">MTSTARYFEHGILIFSYNYGYWHGKIPNTSSHGCKIGPRRVYAAVSHLELWSLFISIYHLGGHHRTERVAASIHMIKLLMFLVFFYSTIYKRRALSNVVDNDNVIPEDKHKQRGEDDGVDERCAFIVSTTGNAQVEAAHLCTWQHHKSRRLRRRPSEHLGGIGEAIATQESKRKKKEERREKESGQSWLHLREATDTRHRVKVLSKAGRAPNMCRLKTTKKELTVTTRSARCRLHEPASPRAVPRERELMLAATCGAECGRVSRCEAELQASTLLDTPSLQDPNPLTDSGAD</sequence>
<keyword evidence="3" id="KW-1185">Reference proteome</keyword>
<evidence type="ECO:0000313" key="2">
    <source>
        <dbReference type="EMBL" id="KAF2099912.1"/>
    </source>
</evidence>
<feature type="region of interest" description="Disordered" evidence="1">
    <location>
        <begin position="273"/>
        <end position="292"/>
    </location>
</feature>
<feature type="region of interest" description="Disordered" evidence="1">
    <location>
        <begin position="160"/>
        <end position="186"/>
    </location>
</feature>
<protein>
    <submittedName>
        <fullName evidence="2">Uncharacterized protein</fullName>
    </submittedName>
</protein>
<accession>A0A9P4MA08</accession>
<organism evidence="2 3">
    <name type="scientific">Rhizodiscina lignyota</name>
    <dbReference type="NCBI Taxonomy" id="1504668"/>
    <lineage>
        <taxon>Eukaryota</taxon>
        <taxon>Fungi</taxon>
        <taxon>Dikarya</taxon>
        <taxon>Ascomycota</taxon>
        <taxon>Pezizomycotina</taxon>
        <taxon>Dothideomycetes</taxon>
        <taxon>Pleosporomycetidae</taxon>
        <taxon>Aulographales</taxon>
        <taxon>Rhizodiscinaceae</taxon>
        <taxon>Rhizodiscina</taxon>
    </lineage>
</organism>
<evidence type="ECO:0000256" key="1">
    <source>
        <dbReference type="SAM" id="MobiDB-lite"/>
    </source>
</evidence>
<dbReference type="EMBL" id="ML978125">
    <property type="protein sequence ID" value="KAF2099912.1"/>
    <property type="molecule type" value="Genomic_DNA"/>
</dbReference>
<proteinExistence type="predicted"/>
<evidence type="ECO:0000313" key="3">
    <source>
        <dbReference type="Proteomes" id="UP000799772"/>
    </source>
</evidence>